<evidence type="ECO:0000259" key="6">
    <source>
        <dbReference type="PROSITE" id="PS50026"/>
    </source>
</evidence>
<comment type="caution">
    <text evidence="3">Lacks conserved residue(s) required for the propagation of feature annotation.</text>
</comment>
<organism evidence="7 8">
    <name type="scientific">Cichlidogyrus casuarinus</name>
    <dbReference type="NCBI Taxonomy" id="1844966"/>
    <lineage>
        <taxon>Eukaryota</taxon>
        <taxon>Metazoa</taxon>
        <taxon>Spiralia</taxon>
        <taxon>Lophotrochozoa</taxon>
        <taxon>Platyhelminthes</taxon>
        <taxon>Monogenea</taxon>
        <taxon>Monopisthocotylea</taxon>
        <taxon>Dactylogyridea</taxon>
        <taxon>Ancyrocephalidae</taxon>
        <taxon>Cichlidogyrus</taxon>
    </lineage>
</organism>
<feature type="domain" description="EGF-like" evidence="6">
    <location>
        <begin position="14"/>
        <end position="53"/>
    </location>
</feature>
<dbReference type="EMBL" id="JBJKFK010001574">
    <property type="protein sequence ID" value="KAL3312732.1"/>
    <property type="molecule type" value="Genomic_DNA"/>
</dbReference>
<feature type="compositionally biased region" description="Polar residues" evidence="4">
    <location>
        <begin position="200"/>
        <end position="225"/>
    </location>
</feature>
<evidence type="ECO:0000256" key="4">
    <source>
        <dbReference type="SAM" id="MobiDB-lite"/>
    </source>
</evidence>
<accession>A0ABD2Q0V0</accession>
<dbReference type="SMART" id="SM00181">
    <property type="entry name" value="EGF"/>
    <property type="match status" value="1"/>
</dbReference>
<dbReference type="PROSITE" id="PS50026">
    <property type="entry name" value="EGF_3"/>
    <property type="match status" value="1"/>
</dbReference>
<dbReference type="Proteomes" id="UP001626550">
    <property type="component" value="Unassembled WGS sequence"/>
</dbReference>
<keyword evidence="8" id="KW-1185">Reference proteome</keyword>
<dbReference type="Gene3D" id="2.10.25.10">
    <property type="entry name" value="Laminin"/>
    <property type="match status" value="1"/>
</dbReference>
<gene>
    <name evidence="7" type="ORF">Ciccas_008671</name>
</gene>
<keyword evidence="5" id="KW-0472">Membrane</keyword>
<keyword evidence="5" id="KW-1133">Transmembrane helix</keyword>
<evidence type="ECO:0000256" key="1">
    <source>
        <dbReference type="ARBA" id="ARBA00022536"/>
    </source>
</evidence>
<dbReference type="AlphaFoldDB" id="A0ABD2Q0V0"/>
<feature type="region of interest" description="Disordered" evidence="4">
    <location>
        <begin position="198"/>
        <end position="225"/>
    </location>
</feature>
<feature type="non-terminal residue" evidence="7">
    <location>
        <position position="1"/>
    </location>
</feature>
<reference evidence="7 8" key="1">
    <citation type="submission" date="2024-11" db="EMBL/GenBank/DDBJ databases">
        <title>Adaptive evolution of stress response genes in parasites aligns with host niche diversity.</title>
        <authorList>
            <person name="Hahn C."/>
            <person name="Resl P."/>
        </authorList>
    </citation>
    <scope>NUCLEOTIDE SEQUENCE [LARGE SCALE GENOMIC DNA]</scope>
    <source>
        <strain evidence="7">EGGRZ-B1_66</strain>
        <tissue evidence="7">Body</tissue>
    </source>
</reference>
<dbReference type="Pfam" id="PF00008">
    <property type="entry name" value="EGF"/>
    <property type="match status" value="1"/>
</dbReference>
<evidence type="ECO:0000313" key="8">
    <source>
        <dbReference type="Proteomes" id="UP001626550"/>
    </source>
</evidence>
<evidence type="ECO:0000256" key="2">
    <source>
        <dbReference type="ARBA" id="ARBA00023157"/>
    </source>
</evidence>
<evidence type="ECO:0000313" key="7">
    <source>
        <dbReference type="EMBL" id="KAL3312732.1"/>
    </source>
</evidence>
<keyword evidence="1 3" id="KW-0245">EGF-like domain</keyword>
<evidence type="ECO:0000256" key="5">
    <source>
        <dbReference type="SAM" id="Phobius"/>
    </source>
</evidence>
<keyword evidence="5" id="KW-0812">Transmembrane</keyword>
<protein>
    <recommendedName>
        <fullName evidence="6">EGF-like domain-containing protein</fullName>
    </recommendedName>
</protein>
<name>A0ABD2Q0V0_9PLAT</name>
<proteinExistence type="predicted"/>
<dbReference type="InterPro" id="IPR000742">
    <property type="entry name" value="EGF"/>
</dbReference>
<keyword evidence="2 3" id="KW-1015">Disulfide bond</keyword>
<feature type="disulfide bond" evidence="3">
    <location>
        <begin position="43"/>
        <end position="52"/>
    </location>
</feature>
<feature type="transmembrane region" description="Helical" evidence="5">
    <location>
        <begin position="54"/>
        <end position="86"/>
    </location>
</feature>
<sequence>CPRNQVTVDNRCFAAGVCAFAPCNNGGVCQLSSTDSRRYTCICTASFTGNNCEIAILAAGAGIAAIIALVVLLVLLIILVIIFCCYRKRRRPEAKLLPPDRDLRESVAHYMETAGDQSDGLHVLEVESITYMNPADQSGLGYVLADRVRRLEQNDRSSQLLDAPLDYGYEGSAVYPAATNAVMAEEYIDLAQPTVRGHASPNSFDRNSINTQTTSGSNHVFKNMP</sequence>
<dbReference type="SUPFAM" id="SSF57196">
    <property type="entry name" value="EGF/Laminin"/>
    <property type="match status" value="1"/>
</dbReference>
<comment type="caution">
    <text evidence="7">The sequence shown here is derived from an EMBL/GenBank/DDBJ whole genome shotgun (WGS) entry which is preliminary data.</text>
</comment>
<dbReference type="PROSITE" id="PS00022">
    <property type="entry name" value="EGF_1"/>
    <property type="match status" value="1"/>
</dbReference>
<evidence type="ECO:0000256" key="3">
    <source>
        <dbReference type="PROSITE-ProRule" id="PRU00076"/>
    </source>
</evidence>
<dbReference type="FunFam" id="2.10.25.10:FF:000118">
    <property type="entry name" value="protein delta homolog 2"/>
    <property type="match status" value="1"/>
</dbReference>